<accession>A0A0S3TAP4</accession>
<reference evidence="1 2" key="1">
    <citation type="journal article" date="2015" name="Sci. Rep.">
        <title>The power of single molecule real-time sequencing technology in the de novo assembly of a eukaryotic genome.</title>
        <authorList>
            <person name="Sakai H."/>
            <person name="Naito K."/>
            <person name="Ogiso-Tanaka E."/>
            <person name="Takahashi Y."/>
            <person name="Iseki K."/>
            <person name="Muto C."/>
            <person name="Satou K."/>
            <person name="Teruya K."/>
            <person name="Shiroma A."/>
            <person name="Shimoji M."/>
            <person name="Hirano T."/>
            <person name="Itoh T."/>
            <person name="Kaga A."/>
            <person name="Tomooka N."/>
        </authorList>
    </citation>
    <scope>NUCLEOTIDE SEQUENCE [LARGE SCALE GENOMIC DNA]</scope>
    <source>
        <strain evidence="2">cv. Shumari</strain>
    </source>
</reference>
<evidence type="ECO:0000313" key="1">
    <source>
        <dbReference type="EMBL" id="BAU02001.1"/>
    </source>
</evidence>
<dbReference type="EMBL" id="AP015044">
    <property type="protein sequence ID" value="BAU02001.1"/>
    <property type="molecule type" value="Genomic_DNA"/>
</dbReference>
<proteinExistence type="predicted"/>
<evidence type="ECO:0000313" key="2">
    <source>
        <dbReference type="Proteomes" id="UP000291084"/>
    </source>
</evidence>
<keyword evidence="2" id="KW-1185">Reference proteome</keyword>
<name>A0A0S3TAP4_PHAAN</name>
<sequence length="86" mass="9283">VELVPATSSSSSLTCAFLAHLSLASFPLGRLSELEPLHTHLQNRTKPSIEHLVCTSVFLHQTILLPTFGSWSCSILKRGAASITKP</sequence>
<dbReference type="AlphaFoldDB" id="A0A0S3TAP4"/>
<dbReference type="Proteomes" id="UP000291084">
    <property type="component" value="Chromosome 11"/>
</dbReference>
<protein>
    <submittedName>
        <fullName evidence="1">Uncharacterized protein</fullName>
    </submittedName>
</protein>
<organism evidence="1 2">
    <name type="scientific">Vigna angularis var. angularis</name>
    <dbReference type="NCBI Taxonomy" id="157739"/>
    <lineage>
        <taxon>Eukaryota</taxon>
        <taxon>Viridiplantae</taxon>
        <taxon>Streptophyta</taxon>
        <taxon>Embryophyta</taxon>
        <taxon>Tracheophyta</taxon>
        <taxon>Spermatophyta</taxon>
        <taxon>Magnoliopsida</taxon>
        <taxon>eudicotyledons</taxon>
        <taxon>Gunneridae</taxon>
        <taxon>Pentapetalae</taxon>
        <taxon>rosids</taxon>
        <taxon>fabids</taxon>
        <taxon>Fabales</taxon>
        <taxon>Fabaceae</taxon>
        <taxon>Papilionoideae</taxon>
        <taxon>50 kb inversion clade</taxon>
        <taxon>NPAAA clade</taxon>
        <taxon>indigoferoid/millettioid clade</taxon>
        <taxon>Phaseoleae</taxon>
        <taxon>Vigna</taxon>
    </lineage>
</organism>
<feature type="non-terminal residue" evidence="1">
    <location>
        <position position="1"/>
    </location>
</feature>
<gene>
    <name evidence="1" type="primary">Vigan.11G140100</name>
    <name evidence="1" type="ORF">VIGAN_11140100</name>
</gene>